<dbReference type="SUPFAM" id="SSF56672">
    <property type="entry name" value="DNA/RNA polymerases"/>
    <property type="match status" value="1"/>
</dbReference>
<keyword evidence="9" id="KW-1185">Reference proteome</keyword>
<evidence type="ECO:0000259" key="7">
    <source>
        <dbReference type="Pfam" id="PF17917"/>
    </source>
</evidence>
<reference evidence="8 9" key="1">
    <citation type="submission" date="2021-06" db="EMBL/GenBank/DDBJ databases">
        <authorList>
            <person name="Kallberg Y."/>
            <person name="Tangrot J."/>
            <person name="Rosling A."/>
        </authorList>
    </citation>
    <scope>NUCLEOTIDE SEQUENCE [LARGE SCALE GENOMIC DNA]</scope>
    <source>
        <strain evidence="8 9">120-4 pot B 10/14</strain>
    </source>
</reference>
<dbReference type="PANTHER" id="PTHR34072:SF58">
    <property type="entry name" value="DNA (CYTOSINE-5-)-METHYLTRANSFERASE"/>
    <property type="match status" value="1"/>
</dbReference>
<comment type="caution">
    <text evidence="8">The sequence shown here is derived from an EMBL/GenBank/DDBJ whole genome shotgun (WGS) entry which is preliminary data.</text>
</comment>
<evidence type="ECO:0000256" key="3">
    <source>
        <dbReference type="ARBA" id="ARBA00022722"/>
    </source>
</evidence>
<organism evidence="8 9">
    <name type="scientific">Gigaspora margarita</name>
    <dbReference type="NCBI Taxonomy" id="4874"/>
    <lineage>
        <taxon>Eukaryota</taxon>
        <taxon>Fungi</taxon>
        <taxon>Fungi incertae sedis</taxon>
        <taxon>Mucoromycota</taxon>
        <taxon>Glomeromycotina</taxon>
        <taxon>Glomeromycetes</taxon>
        <taxon>Diversisporales</taxon>
        <taxon>Gigasporaceae</taxon>
        <taxon>Gigaspora</taxon>
    </lineage>
</organism>
<proteinExistence type="predicted"/>
<keyword evidence="2" id="KW-0548">Nucleotidyltransferase</keyword>
<keyword evidence="6" id="KW-0695">RNA-directed DNA polymerase</keyword>
<evidence type="ECO:0000256" key="2">
    <source>
        <dbReference type="ARBA" id="ARBA00022695"/>
    </source>
</evidence>
<dbReference type="InterPro" id="IPR041373">
    <property type="entry name" value="RT_RNaseH"/>
</dbReference>
<keyword evidence="5" id="KW-0378">Hydrolase</keyword>
<evidence type="ECO:0000313" key="8">
    <source>
        <dbReference type="EMBL" id="CAG8851142.1"/>
    </source>
</evidence>
<dbReference type="Proteomes" id="UP000789901">
    <property type="component" value="Unassembled WGS sequence"/>
</dbReference>
<feature type="non-terminal residue" evidence="8">
    <location>
        <position position="1"/>
    </location>
</feature>
<feature type="non-terminal residue" evidence="8">
    <location>
        <position position="93"/>
    </location>
</feature>
<evidence type="ECO:0000313" key="9">
    <source>
        <dbReference type="Proteomes" id="UP000789901"/>
    </source>
</evidence>
<dbReference type="EMBL" id="CAJVQB010104482">
    <property type="protein sequence ID" value="CAG8851142.1"/>
    <property type="molecule type" value="Genomic_DNA"/>
</dbReference>
<dbReference type="CDD" id="cd09274">
    <property type="entry name" value="RNase_HI_RT_Ty3"/>
    <property type="match status" value="1"/>
</dbReference>
<sequence>AILSQTDEQGREKVISYASRTLTAAEKNYSVTEQECLAIIWAVTYFWQYLHGVRFTLVIDHSALKFLINWKLPRRRIAHWILALQEYNFEIKH</sequence>
<dbReference type="Pfam" id="PF17917">
    <property type="entry name" value="RT_RNaseH"/>
    <property type="match status" value="1"/>
</dbReference>
<keyword evidence="3" id="KW-0540">Nuclease</keyword>
<gene>
    <name evidence="8" type="ORF">GMARGA_LOCUS40582</name>
</gene>
<dbReference type="InterPro" id="IPR043502">
    <property type="entry name" value="DNA/RNA_pol_sf"/>
</dbReference>
<dbReference type="PANTHER" id="PTHR34072">
    <property type="entry name" value="ENZYMATIC POLYPROTEIN-RELATED"/>
    <property type="match status" value="1"/>
</dbReference>
<feature type="domain" description="Reverse transcriptase RNase H-like" evidence="7">
    <location>
        <begin position="1"/>
        <end position="87"/>
    </location>
</feature>
<protein>
    <submittedName>
        <fullName evidence="8">5866_t:CDS:1</fullName>
    </submittedName>
</protein>
<keyword evidence="1" id="KW-0808">Transferase</keyword>
<evidence type="ECO:0000256" key="1">
    <source>
        <dbReference type="ARBA" id="ARBA00022679"/>
    </source>
</evidence>
<evidence type="ECO:0000256" key="6">
    <source>
        <dbReference type="ARBA" id="ARBA00022918"/>
    </source>
</evidence>
<accession>A0ABN7X938</accession>
<name>A0ABN7X938_GIGMA</name>
<evidence type="ECO:0000256" key="5">
    <source>
        <dbReference type="ARBA" id="ARBA00022801"/>
    </source>
</evidence>
<keyword evidence="4" id="KW-0255">Endonuclease</keyword>
<evidence type="ECO:0000256" key="4">
    <source>
        <dbReference type="ARBA" id="ARBA00022759"/>
    </source>
</evidence>